<dbReference type="GO" id="GO:0005737">
    <property type="term" value="C:cytoplasm"/>
    <property type="evidence" value="ECO:0000318"/>
    <property type="project" value="GO_Central"/>
</dbReference>
<keyword evidence="5" id="KW-1185">Reference proteome</keyword>
<dbReference type="GeneTree" id="ENSGT00950000183181"/>
<evidence type="ECO:0000313" key="5">
    <source>
        <dbReference type="Proteomes" id="UP000018468"/>
    </source>
</evidence>
<dbReference type="GeneID" id="102691863"/>
<dbReference type="KEGG" id="loc:102691863"/>
<reference evidence="4" key="3">
    <citation type="submission" date="2025-09" db="UniProtKB">
        <authorList>
            <consortium name="Ensembl"/>
        </authorList>
    </citation>
    <scope>IDENTIFICATION</scope>
</reference>
<dbReference type="HOGENOM" id="CLU_031461_0_0_1"/>
<organism evidence="4 5">
    <name type="scientific">Lepisosteus oculatus</name>
    <name type="common">Spotted gar</name>
    <dbReference type="NCBI Taxonomy" id="7918"/>
    <lineage>
        <taxon>Eukaryota</taxon>
        <taxon>Metazoa</taxon>
        <taxon>Chordata</taxon>
        <taxon>Craniata</taxon>
        <taxon>Vertebrata</taxon>
        <taxon>Euteleostomi</taxon>
        <taxon>Actinopterygii</taxon>
        <taxon>Neopterygii</taxon>
        <taxon>Holostei</taxon>
        <taxon>Semionotiformes</taxon>
        <taxon>Lepisosteidae</taxon>
        <taxon>Lepisosteus</taxon>
    </lineage>
</organism>
<feature type="compositionally biased region" description="Basic and acidic residues" evidence="3">
    <location>
        <begin position="425"/>
        <end position="438"/>
    </location>
</feature>
<evidence type="ECO:0000256" key="2">
    <source>
        <dbReference type="ARBA" id="ARBA00023054"/>
    </source>
</evidence>
<dbReference type="PANTHER" id="PTHR15919">
    <property type="entry name" value="DAPPER-RELATED"/>
    <property type="match status" value="1"/>
</dbReference>
<feature type="region of interest" description="Disordered" evidence="3">
    <location>
        <begin position="363"/>
        <end position="388"/>
    </location>
</feature>
<dbReference type="STRING" id="7918.ENSLOCP00000017871"/>
<dbReference type="Ensembl" id="ENSLOCT00000017903.1">
    <property type="protein sequence ID" value="ENSLOCP00000017871.1"/>
    <property type="gene ID" value="ENSLOCG00000014520.1"/>
</dbReference>
<dbReference type="Proteomes" id="UP000018468">
    <property type="component" value="Linkage group LG2"/>
</dbReference>
<feature type="region of interest" description="Disordered" evidence="3">
    <location>
        <begin position="401"/>
        <end position="629"/>
    </location>
</feature>
<feature type="compositionally biased region" description="Pro residues" evidence="3">
    <location>
        <begin position="541"/>
        <end position="550"/>
    </location>
</feature>
<dbReference type="AlphaFoldDB" id="W5NB62"/>
<sequence length="658" mass="72746">MFRAFSFPMSLERSRNKDRLEASLAGLCELELLKQRQEYLVLSALQIGDHSPGQRWAGGAPAAHPPAPVSRAQGDLTLRRQLNSLKGTPWALMASLEQQVGELRVDAETAYAEPPSDVGDSRPSSGFYELSEGPSPVGLSDSSVFREFQPSYSSRAGGPSDARVSYASERPKSVGDLFVANREGLLDSGPRTMVPRSFSAPYPRSLEGISEGTAAEEDRWPWDPPYLGEFEEDQLYPGDQPTSEDIQQAHRVENYILGLIQRRALPLRPSKPRTNLNSEPHKGLARQNSLCRRPLEPGYHQGGHGAISPSYEGPTWGCRSLDEDGYTGMPLNSDESFSYIYSRPKPTPLAAVRPASLDYPCSAALEPTSSDQESPEHYQGYAMHRSPPADDQMVSAQYIPAQQACRAQQSSRNSSQRSSGKPGKSRAEVVRYSPERCNPRPKGTPKKCRFTEDKPTPRKPGRKACRSQSENSLFGQRMALDRKYNTIDRDGGARGCQSRQRRQQPGNTCYRKWRSTLEISQDEGEILPGNQAPRRLRKPPRQPPPYPYNHPYPETDFQERAPLCRPEEGYPTPCLGDSESSLSEADSPGSSSLSSDSDESGGLVWPQQLPPQLARPPSPSSPPCGPQPKAFIKIKASHALKKKILRFRTGSLKVMTTV</sequence>
<dbReference type="InParanoid" id="W5NB62"/>
<dbReference type="PANTHER" id="PTHR15919:SF1">
    <property type="entry name" value="DAPPER HOMOLOG 3"/>
    <property type="match status" value="1"/>
</dbReference>
<keyword evidence="2" id="KW-0175">Coiled coil</keyword>
<reference evidence="5" key="1">
    <citation type="submission" date="2011-12" db="EMBL/GenBank/DDBJ databases">
        <title>The Draft Genome of Lepisosteus oculatus.</title>
        <authorList>
            <consortium name="The Broad Institute Genome Assembly &amp; Analysis Group"/>
            <consortium name="Computational R&amp;D Group"/>
            <consortium name="and Sequencing Platform"/>
            <person name="Di Palma F."/>
            <person name="Alfoldi J."/>
            <person name="Johnson J."/>
            <person name="Berlin A."/>
            <person name="Gnerre S."/>
            <person name="Jaffe D."/>
            <person name="MacCallum I."/>
            <person name="Young S."/>
            <person name="Walker B.J."/>
            <person name="Lander E.S."/>
            <person name="Lindblad-Toh K."/>
        </authorList>
    </citation>
    <scope>NUCLEOTIDE SEQUENCE [LARGE SCALE GENOMIC DNA]</scope>
</reference>
<dbReference type="EMBL" id="AHAT01023681">
    <property type="status" value="NOT_ANNOTATED_CDS"/>
    <property type="molecule type" value="Genomic_DNA"/>
</dbReference>
<feature type="compositionally biased region" description="Pro residues" evidence="3">
    <location>
        <begin position="613"/>
        <end position="626"/>
    </location>
</feature>
<dbReference type="InterPro" id="IPR024843">
    <property type="entry name" value="Dapper"/>
</dbReference>
<feature type="compositionally biased region" description="Low complexity" evidence="3">
    <location>
        <begin position="575"/>
        <end position="612"/>
    </location>
</feature>
<dbReference type="EMBL" id="AHAT01023680">
    <property type="status" value="NOT_ANNOTATED_CDS"/>
    <property type="molecule type" value="Genomic_DNA"/>
</dbReference>
<feature type="compositionally biased region" description="Low complexity" evidence="3">
    <location>
        <begin position="401"/>
        <end position="419"/>
    </location>
</feature>
<evidence type="ECO:0000256" key="3">
    <source>
        <dbReference type="SAM" id="MobiDB-lite"/>
    </source>
</evidence>
<dbReference type="eggNOG" id="KOG4119">
    <property type="taxonomic scope" value="Eukaryota"/>
</dbReference>
<dbReference type="OMA" id="HCARRTR"/>
<protein>
    <submittedName>
        <fullName evidence="4">Dishevelled-binding antagonist of beta-catenin 3a</fullName>
    </submittedName>
</protein>
<accession>W5NB62</accession>
<proteinExistence type="inferred from homology"/>
<dbReference type="OrthoDB" id="9886203at2759"/>
<reference evidence="4" key="2">
    <citation type="submission" date="2025-08" db="UniProtKB">
        <authorList>
            <consortium name="Ensembl"/>
        </authorList>
    </citation>
    <scope>IDENTIFICATION</scope>
</reference>
<evidence type="ECO:0000313" key="4">
    <source>
        <dbReference type="Ensembl" id="ENSLOCP00000017871.1"/>
    </source>
</evidence>
<feature type="region of interest" description="Disordered" evidence="3">
    <location>
        <begin position="111"/>
        <end position="142"/>
    </location>
</feature>
<name>W5NB62_LEPOC</name>
<dbReference type="CTD" id="101884530"/>
<dbReference type="GO" id="GO:0090090">
    <property type="term" value="P:negative regulation of canonical Wnt signaling pathway"/>
    <property type="evidence" value="ECO:0000318"/>
    <property type="project" value="GO_Central"/>
</dbReference>
<comment type="similarity">
    <text evidence="1">Belongs to the dapper family.</text>
</comment>
<evidence type="ECO:0000256" key="1">
    <source>
        <dbReference type="ARBA" id="ARBA00010807"/>
    </source>
</evidence>
<dbReference type="FunCoup" id="W5NB62">
    <property type="interactions" value="7"/>
</dbReference>
<dbReference type="Pfam" id="PF15268">
    <property type="entry name" value="Dapper"/>
    <property type="match status" value="2"/>
</dbReference>
<dbReference type="Bgee" id="ENSLOCG00000014520">
    <property type="expression patterns" value="Expressed in brain and 9 other cell types or tissues"/>
</dbReference>
<feature type="compositionally biased region" description="Basic and acidic residues" evidence="3">
    <location>
        <begin position="479"/>
        <end position="492"/>
    </location>
</feature>